<name>A0A7C6A8B7_UNCW3</name>
<evidence type="ECO:0000313" key="1">
    <source>
        <dbReference type="EMBL" id="HHS51592.1"/>
    </source>
</evidence>
<reference evidence="1" key="1">
    <citation type="journal article" date="2020" name="mSystems">
        <title>Genome- and Community-Level Interaction Insights into Carbon Utilization and Element Cycling Functions of Hydrothermarchaeota in Hydrothermal Sediment.</title>
        <authorList>
            <person name="Zhou Z."/>
            <person name="Liu Y."/>
            <person name="Xu W."/>
            <person name="Pan J."/>
            <person name="Luo Z.H."/>
            <person name="Li M."/>
        </authorList>
    </citation>
    <scope>NUCLEOTIDE SEQUENCE [LARGE SCALE GENOMIC DNA]</scope>
    <source>
        <strain evidence="1">SpSt-876</strain>
    </source>
</reference>
<accession>A0A7C6A8B7</accession>
<dbReference type="EMBL" id="DTLI01000042">
    <property type="protein sequence ID" value="HHS51592.1"/>
    <property type="molecule type" value="Genomic_DNA"/>
</dbReference>
<dbReference type="AlphaFoldDB" id="A0A7C6A8B7"/>
<proteinExistence type="predicted"/>
<organism evidence="1">
    <name type="scientific">candidate division WOR-3 bacterium</name>
    <dbReference type="NCBI Taxonomy" id="2052148"/>
    <lineage>
        <taxon>Bacteria</taxon>
        <taxon>Bacteria division WOR-3</taxon>
    </lineage>
</organism>
<sequence>MEDFKRLEWMDYYITEHRPGVFILSNDGEVALDIQRSDTDVYEALKSLVEVPRGIDSKYAYFKVEFANSAFEAYNMHCKIWHRHKHNYETHPKPPEGENWPCPIDGCECNGTA</sequence>
<gene>
    <name evidence="1" type="ORF">ENW73_01825</name>
</gene>
<protein>
    <submittedName>
        <fullName evidence="1">Uncharacterized protein</fullName>
    </submittedName>
</protein>
<comment type="caution">
    <text evidence="1">The sequence shown here is derived from an EMBL/GenBank/DDBJ whole genome shotgun (WGS) entry which is preliminary data.</text>
</comment>